<evidence type="ECO:0000256" key="5">
    <source>
        <dbReference type="ARBA" id="ARBA00023136"/>
    </source>
</evidence>
<keyword evidence="5 6" id="KW-0472">Membrane</keyword>
<dbReference type="GO" id="GO:0016020">
    <property type="term" value="C:membrane"/>
    <property type="evidence" value="ECO:0007669"/>
    <property type="project" value="UniProtKB-SubCell"/>
</dbReference>
<dbReference type="Gene3D" id="1.10.10.1740">
    <property type="entry name" value="Transmembrane protein 14-like"/>
    <property type="match status" value="1"/>
</dbReference>
<dbReference type="Proteomes" id="UP000077315">
    <property type="component" value="Unassembled WGS sequence"/>
</dbReference>
<dbReference type="PANTHER" id="PTHR12668:SF53">
    <property type="entry name" value="TMEM14 PROTEIN HOMOLOG YJR085C"/>
    <property type="match status" value="1"/>
</dbReference>
<feature type="transmembrane region" description="Helical" evidence="6">
    <location>
        <begin position="6"/>
        <end position="22"/>
    </location>
</feature>
<comment type="subcellular location">
    <subcellularLocation>
        <location evidence="1">Membrane</location>
    </subcellularLocation>
</comment>
<proteinExistence type="inferred from homology"/>
<feature type="transmembrane region" description="Helical" evidence="6">
    <location>
        <begin position="82"/>
        <end position="98"/>
    </location>
</feature>
<dbReference type="InterPro" id="IPR044890">
    <property type="entry name" value="TMEM14_sf"/>
</dbReference>
<dbReference type="AlphaFoldDB" id="A0A167QW16"/>
<evidence type="ECO:0000313" key="7">
    <source>
        <dbReference type="EMBL" id="OAD80361.1"/>
    </source>
</evidence>
<evidence type="ECO:0000256" key="6">
    <source>
        <dbReference type="SAM" id="Phobius"/>
    </source>
</evidence>
<evidence type="ECO:0000256" key="3">
    <source>
        <dbReference type="ARBA" id="ARBA00022692"/>
    </source>
</evidence>
<feature type="transmembrane region" description="Helical" evidence="6">
    <location>
        <begin position="29"/>
        <end position="47"/>
    </location>
</feature>
<reference evidence="8" key="1">
    <citation type="submission" date="2015-06" db="EMBL/GenBank/DDBJ databases">
        <title>Expansion of signal transduction pathways in fungi by whole-genome duplication.</title>
        <authorList>
            <consortium name="DOE Joint Genome Institute"/>
            <person name="Corrochano L.M."/>
            <person name="Kuo A."/>
            <person name="Marcet-Houben M."/>
            <person name="Polaino S."/>
            <person name="Salamov A."/>
            <person name="Villalobos J.M."/>
            <person name="Alvarez M.I."/>
            <person name="Avalos J."/>
            <person name="Benito E.P."/>
            <person name="Benoit I."/>
            <person name="Burger G."/>
            <person name="Camino L.P."/>
            <person name="Canovas D."/>
            <person name="Cerda-Olmedo E."/>
            <person name="Cheng J.-F."/>
            <person name="Dominguez A."/>
            <person name="Elias M."/>
            <person name="Eslava A.P."/>
            <person name="Glaser F."/>
            <person name="Grimwood J."/>
            <person name="Gutierrez G."/>
            <person name="Heitman J."/>
            <person name="Henrissat B."/>
            <person name="Iturriaga E.A."/>
            <person name="Lang B.F."/>
            <person name="Lavin J.L."/>
            <person name="Lee S."/>
            <person name="Li W."/>
            <person name="Lindquist E."/>
            <person name="Lopez-Garcia S."/>
            <person name="Luque E.M."/>
            <person name="Marcos A.T."/>
            <person name="Martin J."/>
            <person name="McCluskey K."/>
            <person name="Medina H.R."/>
            <person name="Miralles-Duran A."/>
            <person name="Miyazaki A."/>
            <person name="Munoz-Torres E."/>
            <person name="Oguiza J.A."/>
            <person name="Ohm R."/>
            <person name="Olmedo M."/>
            <person name="Orejas M."/>
            <person name="Ortiz-Castellanos L."/>
            <person name="Pisabarro A.G."/>
            <person name="Rodriguez-Romero J."/>
            <person name="Ruiz-Herrera J."/>
            <person name="Ruiz-Vazquez R."/>
            <person name="Sanz C."/>
            <person name="Schackwitz W."/>
            <person name="Schmutz J."/>
            <person name="Shahriari M."/>
            <person name="Shelest E."/>
            <person name="Silva-Franco F."/>
            <person name="Soanes D."/>
            <person name="Syed K."/>
            <person name="Tagua V.G."/>
            <person name="Talbot N.J."/>
            <person name="Thon M."/>
            <person name="De vries R.P."/>
            <person name="Wiebenga A."/>
            <person name="Yadav J.S."/>
            <person name="Braun E.L."/>
            <person name="Baker S."/>
            <person name="Garre V."/>
            <person name="Horwitz B."/>
            <person name="Torres-Martinez S."/>
            <person name="Idnurm A."/>
            <person name="Herrera-Estrella A."/>
            <person name="Gabaldon T."/>
            <person name="Grigoriev I.V."/>
        </authorList>
    </citation>
    <scope>NUCLEOTIDE SEQUENCE [LARGE SCALE GENOMIC DNA]</scope>
    <source>
        <strain evidence="8">NRRL 1555(-)</strain>
    </source>
</reference>
<dbReference type="InParanoid" id="A0A167QW16"/>
<protein>
    <submittedName>
        <fullName evidence="7">Uncharacterized protein</fullName>
    </submittedName>
</protein>
<dbReference type="InterPro" id="IPR005349">
    <property type="entry name" value="TMEM14"/>
</dbReference>
<dbReference type="PANTHER" id="PTHR12668">
    <property type="entry name" value="TRANSMEMBRANE PROTEIN 14, 15"/>
    <property type="match status" value="1"/>
</dbReference>
<sequence>MSSHTAFTMAALSATGGIAGFARTRSFPSLIAGVGIGSLYGVAGYLIKENKDYGHETAVVASTLLAGGMIPRAIKTQFKKPVPVALSVISIAAGAYYVKKVIDYN</sequence>
<feature type="transmembrane region" description="Helical" evidence="6">
    <location>
        <begin position="53"/>
        <end position="70"/>
    </location>
</feature>
<keyword evidence="4 6" id="KW-1133">Transmembrane helix</keyword>
<gene>
    <name evidence="7" type="ORF">PHYBLDRAFT_55743</name>
</gene>
<keyword evidence="3 6" id="KW-0812">Transmembrane</keyword>
<evidence type="ECO:0000256" key="4">
    <source>
        <dbReference type="ARBA" id="ARBA00022989"/>
    </source>
</evidence>
<dbReference type="RefSeq" id="XP_018298401.1">
    <property type="nucleotide sequence ID" value="XM_018440201.1"/>
</dbReference>
<evidence type="ECO:0000313" key="8">
    <source>
        <dbReference type="Proteomes" id="UP000077315"/>
    </source>
</evidence>
<name>A0A167QW16_PHYB8</name>
<evidence type="ECO:0000256" key="2">
    <source>
        <dbReference type="ARBA" id="ARBA00007590"/>
    </source>
</evidence>
<dbReference type="FunCoup" id="A0A167QW16">
    <property type="interactions" value="24"/>
</dbReference>
<dbReference type="Pfam" id="PF03647">
    <property type="entry name" value="Tmemb_14"/>
    <property type="match status" value="1"/>
</dbReference>
<keyword evidence="8" id="KW-1185">Reference proteome</keyword>
<evidence type="ECO:0000256" key="1">
    <source>
        <dbReference type="ARBA" id="ARBA00004370"/>
    </source>
</evidence>
<organism evidence="7 8">
    <name type="scientific">Phycomyces blakesleeanus (strain ATCC 8743b / DSM 1359 / FGSC 10004 / NBRC 33097 / NRRL 1555)</name>
    <dbReference type="NCBI Taxonomy" id="763407"/>
    <lineage>
        <taxon>Eukaryota</taxon>
        <taxon>Fungi</taxon>
        <taxon>Fungi incertae sedis</taxon>
        <taxon>Mucoromycota</taxon>
        <taxon>Mucoromycotina</taxon>
        <taxon>Mucoromycetes</taxon>
        <taxon>Mucorales</taxon>
        <taxon>Phycomycetaceae</taxon>
        <taxon>Phycomyces</taxon>
    </lineage>
</organism>
<dbReference type="VEuPathDB" id="FungiDB:PHYBLDRAFT_55743"/>
<accession>A0A167QW16</accession>
<dbReference type="OrthoDB" id="5620at2759"/>
<dbReference type="EMBL" id="KV440971">
    <property type="protein sequence ID" value="OAD80361.1"/>
    <property type="molecule type" value="Genomic_DNA"/>
</dbReference>
<dbReference type="GeneID" id="29001107"/>
<comment type="similarity">
    <text evidence="2">Belongs to the TMEM14 family.</text>
</comment>